<keyword evidence="2" id="KW-0805">Transcription regulation</keyword>
<dbReference type="Pfam" id="PF03466">
    <property type="entry name" value="LysR_substrate"/>
    <property type="match status" value="1"/>
</dbReference>
<dbReference type="Gene3D" id="3.40.190.10">
    <property type="entry name" value="Periplasmic binding protein-like II"/>
    <property type="match status" value="2"/>
</dbReference>
<accession>A0ABW2HGM3</accession>
<dbReference type="Pfam" id="PF00126">
    <property type="entry name" value="HTH_1"/>
    <property type="match status" value="1"/>
</dbReference>
<organism evidence="6 7">
    <name type="scientific">Microbacterium fluvii</name>
    <dbReference type="NCBI Taxonomy" id="415215"/>
    <lineage>
        <taxon>Bacteria</taxon>
        <taxon>Bacillati</taxon>
        <taxon>Actinomycetota</taxon>
        <taxon>Actinomycetes</taxon>
        <taxon>Micrococcales</taxon>
        <taxon>Microbacteriaceae</taxon>
        <taxon>Microbacterium</taxon>
    </lineage>
</organism>
<dbReference type="InterPro" id="IPR037402">
    <property type="entry name" value="YidZ_PBP2"/>
</dbReference>
<keyword evidence="4" id="KW-0804">Transcription</keyword>
<dbReference type="SUPFAM" id="SSF46785">
    <property type="entry name" value="Winged helix' DNA-binding domain"/>
    <property type="match status" value="1"/>
</dbReference>
<dbReference type="InterPro" id="IPR005119">
    <property type="entry name" value="LysR_subst-bd"/>
</dbReference>
<dbReference type="InterPro" id="IPR000847">
    <property type="entry name" value="LysR_HTH_N"/>
</dbReference>
<reference evidence="7" key="1">
    <citation type="journal article" date="2019" name="Int. J. Syst. Evol. Microbiol.">
        <title>The Global Catalogue of Microorganisms (GCM) 10K type strain sequencing project: providing services to taxonomists for standard genome sequencing and annotation.</title>
        <authorList>
            <consortium name="The Broad Institute Genomics Platform"/>
            <consortium name="The Broad Institute Genome Sequencing Center for Infectious Disease"/>
            <person name="Wu L."/>
            <person name="Ma J."/>
        </authorList>
    </citation>
    <scope>NUCLEOTIDE SEQUENCE [LARGE SCALE GENOMIC DNA]</scope>
    <source>
        <strain evidence="7">CGMCC 1.15772</strain>
    </source>
</reference>
<evidence type="ECO:0000256" key="4">
    <source>
        <dbReference type="ARBA" id="ARBA00023163"/>
    </source>
</evidence>
<keyword evidence="3" id="KW-0238">DNA-binding</keyword>
<evidence type="ECO:0000313" key="7">
    <source>
        <dbReference type="Proteomes" id="UP001596507"/>
    </source>
</evidence>
<evidence type="ECO:0000256" key="2">
    <source>
        <dbReference type="ARBA" id="ARBA00023015"/>
    </source>
</evidence>
<dbReference type="InterPro" id="IPR036388">
    <property type="entry name" value="WH-like_DNA-bd_sf"/>
</dbReference>
<dbReference type="EMBL" id="JBHTBE010000003">
    <property type="protein sequence ID" value="MFC7269572.1"/>
    <property type="molecule type" value="Genomic_DNA"/>
</dbReference>
<comment type="caution">
    <text evidence="6">The sequence shown here is derived from an EMBL/GenBank/DDBJ whole genome shotgun (WGS) entry which is preliminary data.</text>
</comment>
<dbReference type="RefSeq" id="WP_262874505.1">
    <property type="nucleotide sequence ID" value="NZ_BAABKW010000001.1"/>
</dbReference>
<proteinExistence type="inferred from homology"/>
<dbReference type="PROSITE" id="PS50931">
    <property type="entry name" value="HTH_LYSR"/>
    <property type="match status" value="1"/>
</dbReference>
<gene>
    <name evidence="6" type="ORF">ACFQRL_11420</name>
</gene>
<feature type="domain" description="HTH lysR-type" evidence="5">
    <location>
        <begin position="7"/>
        <end position="64"/>
    </location>
</feature>
<sequence>MDDLRGIDLNLIVVLDAILTERNLTRAGEAIGLTQPAVSGAAAKLRKLLDDPILIRTGRTSELTPKARALQPVVHEAVTEIGRTLNLRPLFDPRTTARQFRLTASDYALAFMAAPLLEVLEQEAPNVSVEFAPLNNLGPIDLLREDVAIASSARDVPGKRQALFSDTMVCVVRQGHPSLRDGALSLDALATLPYVQVNFADGVVMYADDALSAAGVTPRVARSVPGFLPVPFAVAGTDMFGFVPARLAEMYAPSLGLVTAAIPVQLPVLIESAFWHPSRTSDPALQWLLGILRQVAERVEFAADAEAGAL</sequence>
<name>A0ABW2HGM3_9MICO</name>
<keyword evidence="7" id="KW-1185">Reference proteome</keyword>
<comment type="similarity">
    <text evidence="1">Belongs to the LysR transcriptional regulatory family.</text>
</comment>
<dbReference type="InterPro" id="IPR036390">
    <property type="entry name" value="WH_DNA-bd_sf"/>
</dbReference>
<evidence type="ECO:0000256" key="3">
    <source>
        <dbReference type="ARBA" id="ARBA00023125"/>
    </source>
</evidence>
<dbReference type="PANTHER" id="PTHR30118">
    <property type="entry name" value="HTH-TYPE TRANSCRIPTIONAL REGULATOR LEUO-RELATED"/>
    <property type="match status" value="1"/>
</dbReference>
<dbReference type="InterPro" id="IPR050389">
    <property type="entry name" value="LysR-type_TF"/>
</dbReference>
<evidence type="ECO:0000259" key="5">
    <source>
        <dbReference type="PROSITE" id="PS50931"/>
    </source>
</evidence>
<dbReference type="PANTHER" id="PTHR30118:SF15">
    <property type="entry name" value="TRANSCRIPTIONAL REGULATORY PROTEIN"/>
    <property type="match status" value="1"/>
</dbReference>
<dbReference type="Gene3D" id="1.10.10.10">
    <property type="entry name" value="Winged helix-like DNA-binding domain superfamily/Winged helix DNA-binding domain"/>
    <property type="match status" value="1"/>
</dbReference>
<dbReference type="SUPFAM" id="SSF53850">
    <property type="entry name" value="Periplasmic binding protein-like II"/>
    <property type="match status" value="1"/>
</dbReference>
<evidence type="ECO:0000313" key="6">
    <source>
        <dbReference type="EMBL" id="MFC7269572.1"/>
    </source>
</evidence>
<protein>
    <submittedName>
        <fullName evidence="6">LysR family transcriptional regulator</fullName>
    </submittedName>
</protein>
<dbReference type="Proteomes" id="UP001596507">
    <property type="component" value="Unassembled WGS sequence"/>
</dbReference>
<dbReference type="CDD" id="cd08417">
    <property type="entry name" value="PBP2_Nitroaromatics_like"/>
    <property type="match status" value="1"/>
</dbReference>
<evidence type="ECO:0000256" key="1">
    <source>
        <dbReference type="ARBA" id="ARBA00009437"/>
    </source>
</evidence>